<sequence>MLNIFKKVQSNRRIFRMMIFVMIIAVFFVNIKYVMAVTTGGVDVSPTWVNWGTGTVGGAVALVLGIISYIITAVIGFILTMLVKVLIQVAQYGNIINVPVVTMGWVIVRDLCNMSFILILLIIAFATILRQENFSAKKMLPKLLLMAILINFSRTIFGLLIDFSQVIMLTFVNAFAAGGGWFMDAFRVDKWFAIKSTSGPKGAEAADQWAIVVAMIAGVLAAIITLIVVSVMLAVLVARIVMLWIYTIFSPLIFLGFAFTPLQKYTGKLWEDFTKQLVVGPVLAFFLWLALTAAVPSASLLSGGLTKTEEVCAGIGAFFCEGNFQQFIIVIGLLMGGLMVAQSMGGAAGSIAGKGLDWAKKSLAAPAKTAGGIAKTWGPWASRKMAKISQKGGLWSLAMLGSPRTLKEGWDRRKKEDEQEAFPRASAKFQDFLNKRFNLLLGMGVEGKGKIGEKTARMKQKLESIPYLGPIARAASGKKTYNEKIAFESEVASKQNEIAKANLPEVGAAQAMVGARGEVEKLAWTRQIMALNRGDDVARVLGKMFKKELPGLIGRGGAYNGPAFREFLRDDFFKEFGKDKANEFMAHLAEYCEDISKPRGFALGKTDAETGEAVPINTPEEALELQTMRMGRGDAERLAAALETAQFRTQEAGEKSTTSIATGKTVNSSFSEMTDEGKLIFKALQPGVAEQYNKSRKVQVRFMKVAGIEPDSATKQISSESIDYGKLAECYNLNSYLTESLLTKAKLSKDELTNVQTHLNTALTLIGSTVNADFSKSIFGELSGRGGKP</sequence>
<keyword evidence="1" id="KW-1133">Transmembrane helix</keyword>
<dbReference type="Proteomes" id="UP000176877">
    <property type="component" value="Unassembled WGS sequence"/>
</dbReference>
<feature type="transmembrane region" description="Helical" evidence="1">
    <location>
        <begin position="209"/>
        <end position="237"/>
    </location>
</feature>
<evidence type="ECO:0000313" key="2">
    <source>
        <dbReference type="EMBL" id="OGF23319.1"/>
    </source>
</evidence>
<organism evidence="2 3">
    <name type="scientific">Candidatus Falkowbacteria bacterium RIFCSPHIGHO2_02_FULL_42_9</name>
    <dbReference type="NCBI Taxonomy" id="1797986"/>
    <lineage>
        <taxon>Bacteria</taxon>
        <taxon>Candidatus Falkowiibacteriota</taxon>
    </lineage>
</organism>
<feature type="transmembrane region" description="Helical" evidence="1">
    <location>
        <begin position="89"/>
        <end position="108"/>
    </location>
</feature>
<reference evidence="2 3" key="1">
    <citation type="journal article" date="2016" name="Nat. Commun.">
        <title>Thousands of microbial genomes shed light on interconnected biogeochemical processes in an aquifer system.</title>
        <authorList>
            <person name="Anantharaman K."/>
            <person name="Brown C.T."/>
            <person name="Hug L.A."/>
            <person name="Sharon I."/>
            <person name="Castelle C.J."/>
            <person name="Probst A.J."/>
            <person name="Thomas B.C."/>
            <person name="Singh A."/>
            <person name="Wilkins M.J."/>
            <person name="Karaoz U."/>
            <person name="Brodie E.L."/>
            <person name="Williams K.H."/>
            <person name="Hubbard S.S."/>
            <person name="Banfield J.F."/>
        </authorList>
    </citation>
    <scope>NUCLEOTIDE SEQUENCE [LARGE SCALE GENOMIC DNA]</scope>
</reference>
<evidence type="ECO:0000256" key="1">
    <source>
        <dbReference type="SAM" id="Phobius"/>
    </source>
</evidence>
<dbReference type="EMBL" id="MFFT01000015">
    <property type="protein sequence ID" value="OGF23319.1"/>
    <property type="molecule type" value="Genomic_DNA"/>
</dbReference>
<evidence type="ECO:0000313" key="3">
    <source>
        <dbReference type="Proteomes" id="UP000176877"/>
    </source>
</evidence>
<keyword evidence="1" id="KW-0472">Membrane</keyword>
<comment type="caution">
    <text evidence="2">The sequence shown here is derived from an EMBL/GenBank/DDBJ whole genome shotgun (WGS) entry which is preliminary data.</text>
</comment>
<gene>
    <name evidence="2" type="ORF">A3D45_01710</name>
</gene>
<feature type="transmembrane region" description="Helical" evidence="1">
    <location>
        <begin position="277"/>
        <end position="295"/>
    </location>
</feature>
<proteinExistence type="predicted"/>
<keyword evidence="1" id="KW-0812">Transmembrane</keyword>
<feature type="transmembrane region" description="Helical" evidence="1">
    <location>
        <begin position="60"/>
        <end position="82"/>
    </location>
</feature>
<protein>
    <submittedName>
        <fullName evidence="2">Uncharacterized protein</fullName>
    </submittedName>
</protein>
<feature type="transmembrane region" description="Helical" evidence="1">
    <location>
        <begin position="243"/>
        <end position="265"/>
    </location>
</feature>
<feature type="transmembrane region" description="Helical" evidence="1">
    <location>
        <begin position="114"/>
        <end position="131"/>
    </location>
</feature>
<feature type="transmembrane region" description="Helical" evidence="1">
    <location>
        <begin position="327"/>
        <end position="352"/>
    </location>
</feature>
<accession>A0A1F5S9J8</accession>
<feature type="transmembrane region" description="Helical" evidence="1">
    <location>
        <begin position="167"/>
        <end position="188"/>
    </location>
</feature>
<name>A0A1F5S9J8_9BACT</name>
<dbReference type="AlphaFoldDB" id="A0A1F5S9J8"/>